<proteinExistence type="inferred from homology"/>
<dbReference type="OrthoDB" id="342900at2759"/>
<dbReference type="InterPro" id="IPR039920">
    <property type="entry name" value="MMS19"/>
</dbReference>
<dbReference type="Pfam" id="PF14500">
    <property type="entry name" value="MMS19_N"/>
    <property type="match status" value="1"/>
</dbReference>
<name>A0A158QHC5_RODNA</name>
<evidence type="ECO:0000313" key="5">
    <source>
        <dbReference type="WBParaSite" id="HNAJ_0000720701-mRNA-1"/>
    </source>
</evidence>
<accession>A0A158QHC5</accession>
<dbReference type="InterPro" id="IPR029240">
    <property type="entry name" value="MMS19_N"/>
</dbReference>
<feature type="domain" description="MMS19 N-terminal" evidence="2">
    <location>
        <begin position="8"/>
        <end position="251"/>
    </location>
</feature>
<dbReference type="GO" id="GO:0005634">
    <property type="term" value="C:nucleus"/>
    <property type="evidence" value="ECO:0007669"/>
    <property type="project" value="UniProtKB-SubCell"/>
</dbReference>
<dbReference type="WBParaSite" id="HNAJ_0000720701-mRNA-1">
    <property type="protein sequence ID" value="HNAJ_0000720701-mRNA-1"/>
    <property type="gene ID" value="HNAJ_0000720701"/>
</dbReference>
<sequence length="1028" mass="114586">MSELLHLVESLQESLTSPNDLQQKSAFQKFNAGIKSLSSIKFTENEVFHVVDFYVSRLVHSDPNLIGILLEGLLLFADNQLLSAKCAVKICNDGFYSTLSIQSLRKEERRIAYRLLLALLSSDRTISGLISMKLGFVRGFIASVENEKDPECLMAVFSMHSIVLKHFNLAHLAEEHFDVMAAYFPVDYNPPAGSKLGITRAQLADRLRAALFASRQTDGAFLLSLLLEKAASHRPEARADALALLADCVNGIHHVASSFIDFRISTLSDTPAEDPIPISHVTAYLFALCNLIKQLTIEMDVSDDTEDIKQMLCFVAGLSAMFKGKPEELDFVETFLKCLWPEKSEEEGDKVMKLDSWFSVPPDDAHVIPTQAPDALVSDCLLTAVLAAPGGHLLPRLFRRLATPLLWLRVTSLPTEDCFYRAKFEQCYDNSVPTIGLSLFGHRISPFSTDFSLTYLVVVVYRSKANLQLNKENTCAIIYNLSNTLKRACCDLKMCEYEGNVKQGFTEVATFSLLCRLLLLIEFDYEMERMEVGKAFIEFCPHILEHMLSDWTKDPVLRALRLEQQNLLANLMTQACLVEDDLKLLLFKLLGEVSCMEYKGVAIEILQRAACGSTAILNNFLTLLFENCRDSISLTPTQSLFFFSLFFREHGDAFASFVEFTNATQVKANPYVALLLNNAIFSAIPPNLSALPLNNVLNLLSMYFSIVISDHDSSTLKCIAFNELCVTVTSMINKFPNKEIQTTVEGILDSLLKVFKTDSAKSHTLLTSGFVVSALRSLLVSQLPLSPERQQFIDSLLNIILSSTIDYKIGLQTTCILHSIHLLLPLSGNYLGADIEHEEKADIERMAMNEEVCHCLVNPLAVQKCFSLVGLRLRNAWMEMKSISNPSADQINLAETFLHGYLHLVSLLPDDIAGIYASEVIARLAAAQRSSTFADTPTLLPSTDSADDLLEKLTALRLTLADADSSLSTSNLRFNLARCLRFLVDLPPPVTSRHRKGVKLLLEDLLDDNCQSVRLEAARANNEWCVKV</sequence>
<reference evidence="3 4" key="2">
    <citation type="submission" date="2018-11" db="EMBL/GenBank/DDBJ databases">
        <authorList>
            <consortium name="Pathogen Informatics"/>
        </authorList>
    </citation>
    <scope>NUCLEOTIDE SEQUENCE [LARGE SCALE GENOMIC DNA]</scope>
</reference>
<gene>
    <name evidence="3" type="ORF">HNAJ_LOCUS7203</name>
</gene>
<comment type="function">
    <text evidence="1">Key component of the cytosolic iron-sulfur protein assembly (CIA) complex, a multiprotein complex that mediates the incorporation of iron-sulfur cluster into apoproteins specifically involved in DNA metabolism and genomic integrity. In the CIA complex, MMS19 acts as an adapter between early-acting CIA components and a subset of cellular target iron-sulfur proteins.</text>
</comment>
<protein>
    <recommendedName>
        <fullName evidence="1">MMS19 nucleotide excision repair protein</fullName>
    </recommendedName>
</protein>
<evidence type="ECO:0000256" key="1">
    <source>
        <dbReference type="RuleBase" id="RU367072"/>
    </source>
</evidence>
<evidence type="ECO:0000259" key="2">
    <source>
        <dbReference type="Pfam" id="PF14500"/>
    </source>
</evidence>
<comment type="subcellular location">
    <subcellularLocation>
        <location evidence="1">Cytoplasm</location>
        <location evidence="1">Cytoskeleton</location>
        <location evidence="1">Spindle</location>
    </subcellularLocation>
    <subcellularLocation>
        <location evidence="1">Nucleus</location>
    </subcellularLocation>
</comment>
<evidence type="ECO:0000313" key="3">
    <source>
        <dbReference type="EMBL" id="VDO03063.1"/>
    </source>
</evidence>
<comment type="similarity">
    <text evidence="1">Belongs to the MET18/MMS19 family.</text>
</comment>
<keyword evidence="4" id="KW-1185">Reference proteome</keyword>
<dbReference type="GO" id="GO:0097361">
    <property type="term" value="C:cytosolic [4Fe-4S] assembly targeting complex"/>
    <property type="evidence" value="ECO:0007669"/>
    <property type="project" value="UniProtKB-UniRule"/>
</dbReference>
<keyword evidence="1" id="KW-0539">Nucleus</keyword>
<dbReference type="Proteomes" id="UP000278807">
    <property type="component" value="Unassembled WGS sequence"/>
</dbReference>
<keyword evidence="1" id="KW-0963">Cytoplasm</keyword>
<organism evidence="5">
    <name type="scientific">Rodentolepis nana</name>
    <name type="common">Dwarf tapeworm</name>
    <name type="synonym">Hymenolepis nana</name>
    <dbReference type="NCBI Taxonomy" id="102285"/>
    <lineage>
        <taxon>Eukaryota</taxon>
        <taxon>Metazoa</taxon>
        <taxon>Spiralia</taxon>
        <taxon>Lophotrochozoa</taxon>
        <taxon>Platyhelminthes</taxon>
        <taxon>Cestoda</taxon>
        <taxon>Eucestoda</taxon>
        <taxon>Cyclophyllidea</taxon>
        <taxon>Hymenolepididae</taxon>
        <taxon>Rodentolepis</taxon>
    </lineage>
</organism>
<evidence type="ECO:0000313" key="4">
    <source>
        <dbReference type="Proteomes" id="UP000278807"/>
    </source>
</evidence>
<keyword evidence="1" id="KW-0206">Cytoskeleton</keyword>
<dbReference type="SUPFAM" id="SSF48371">
    <property type="entry name" value="ARM repeat"/>
    <property type="match status" value="1"/>
</dbReference>
<dbReference type="PANTHER" id="PTHR12891:SF0">
    <property type="entry name" value="MMS19 NUCLEOTIDE EXCISION REPAIR PROTEIN HOMOLOG"/>
    <property type="match status" value="1"/>
</dbReference>
<keyword evidence="1" id="KW-0234">DNA repair</keyword>
<dbReference type="STRING" id="102285.A0A158QHC5"/>
<dbReference type="GO" id="GO:0051604">
    <property type="term" value="P:protein maturation"/>
    <property type="evidence" value="ECO:0007669"/>
    <property type="project" value="UniProtKB-UniRule"/>
</dbReference>
<dbReference type="AlphaFoldDB" id="A0A158QHC5"/>
<keyword evidence="1" id="KW-0227">DNA damage</keyword>
<reference evidence="5" key="1">
    <citation type="submission" date="2016-04" db="UniProtKB">
        <authorList>
            <consortium name="WormBaseParasite"/>
        </authorList>
    </citation>
    <scope>IDENTIFICATION</scope>
</reference>
<dbReference type="InterPro" id="IPR016024">
    <property type="entry name" value="ARM-type_fold"/>
</dbReference>
<dbReference type="GO" id="GO:0006281">
    <property type="term" value="P:DNA repair"/>
    <property type="evidence" value="ECO:0007669"/>
    <property type="project" value="UniProtKB-UniRule"/>
</dbReference>
<dbReference type="EMBL" id="UZAE01012017">
    <property type="protein sequence ID" value="VDO03063.1"/>
    <property type="molecule type" value="Genomic_DNA"/>
</dbReference>
<dbReference type="GO" id="GO:0016226">
    <property type="term" value="P:iron-sulfur cluster assembly"/>
    <property type="evidence" value="ECO:0007669"/>
    <property type="project" value="UniProtKB-UniRule"/>
</dbReference>
<comment type="subunit">
    <text evidence="1">Component of the CIA complex.</text>
</comment>
<dbReference type="GO" id="GO:0005819">
    <property type="term" value="C:spindle"/>
    <property type="evidence" value="ECO:0007669"/>
    <property type="project" value="UniProtKB-SubCell"/>
</dbReference>
<dbReference type="PANTHER" id="PTHR12891">
    <property type="entry name" value="DNA REPAIR/TRANSCRIPTION PROTEIN MET18/MMS19"/>
    <property type="match status" value="1"/>
</dbReference>